<dbReference type="InterPro" id="IPR050483">
    <property type="entry name" value="CoA-transferase_III_domain"/>
</dbReference>
<dbReference type="GO" id="GO:0008410">
    <property type="term" value="F:CoA-transferase activity"/>
    <property type="evidence" value="ECO:0007669"/>
    <property type="project" value="TreeGrafter"/>
</dbReference>
<dbReference type="EMBL" id="CAFBMH010000035">
    <property type="protein sequence ID" value="CAB4906868.1"/>
    <property type="molecule type" value="Genomic_DNA"/>
</dbReference>
<evidence type="ECO:0000256" key="1">
    <source>
        <dbReference type="ARBA" id="ARBA00022679"/>
    </source>
</evidence>
<dbReference type="SUPFAM" id="SSF89796">
    <property type="entry name" value="CoA-transferase family III (CaiB/BaiF)"/>
    <property type="match status" value="1"/>
</dbReference>
<protein>
    <submittedName>
        <fullName evidence="2">Unannotated protein</fullName>
    </submittedName>
</protein>
<gene>
    <name evidence="2" type="ORF">UFOPK2754_01208</name>
    <name evidence="3" type="ORF">UFOPK3139_00095</name>
    <name evidence="4" type="ORF">UFOPK3543_01207</name>
    <name evidence="5" type="ORF">UFOPK3967_00040</name>
</gene>
<dbReference type="Gene3D" id="3.30.1540.10">
    <property type="entry name" value="formyl-coa transferase, domain 3"/>
    <property type="match status" value="1"/>
</dbReference>
<dbReference type="EMBL" id="CAFABA010000002">
    <property type="protein sequence ID" value="CAB4812612.1"/>
    <property type="molecule type" value="Genomic_DNA"/>
</dbReference>
<dbReference type="AlphaFoldDB" id="A0A6J6T3R0"/>
<keyword evidence="1" id="KW-0808">Transferase</keyword>
<dbReference type="PANTHER" id="PTHR48207:SF3">
    <property type="entry name" value="SUCCINATE--HYDROXYMETHYLGLUTARATE COA-TRANSFERASE"/>
    <property type="match status" value="1"/>
</dbReference>
<dbReference type="EMBL" id="CAEZYR010000037">
    <property type="protein sequence ID" value="CAB4741527.1"/>
    <property type="molecule type" value="Genomic_DNA"/>
</dbReference>
<dbReference type="Pfam" id="PF02515">
    <property type="entry name" value="CoA_transf_3"/>
    <property type="match status" value="1"/>
</dbReference>
<evidence type="ECO:0000313" key="5">
    <source>
        <dbReference type="EMBL" id="CAB4975720.1"/>
    </source>
</evidence>
<evidence type="ECO:0000313" key="3">
    <source>
        <dbReference type="EMBL" id="CAB4812612.1"/>
    </source>
</evidence>
<evidence type="ECO:0000313" key="2">
    <source>
        <dbReference type="EMBL" id="CAB4741527.1"/>
    </source>
</evidence>
<proteinExistence type="predicted"/>
<dbReference type="Gene3D" id="3.40.50.10540">
    <property type="entry name" value="Crotonobetainyl-coa:carnitine coa-transferase, domain 1"/>
    <property type="match status" value="1"/>
</dbReference>
<accession>A0A6J6T3R0</accession>
<dbReference type="InterPro" id="IPR003673">
    <property type="entry name" value="CoA-Trfase_fam_III"/>
</dbReference>
<evidence type="ECO:0000313" key="4">
    <source>
        <dbReference type="EMBL" id="CAB4906868.1"/>
    </source>
</evidence>
<name>A0A6J6T3R0_9ZZZZ</name>
<sequence length="393" mass="41303">MPGPLHGVHVLDLSTALSGPVAATILADQGAEVVKLEAPGMGDITRVVGSHRGGMRAMYHLANRGKRSIVLDLRADEGKAAFFALARHADVIVQNFRPGVVDRMGIGYDAVRAVNPDVVYLSIAGFGFGGPLAGAKVYDNLIQAASGFAAVQGDESGPRYVRNLACDKITALTAAQAITAALFARSRGDGGQHIRLAMLDAAASFLWPDAATPFAMLHPDATIVDTNRSNELVRHLDGFTTCAPVTDAEFRGWCLAFDAPEVANDPRWATVAQRMESDDYQNVRREVAARAARLTVADAIARLAAHGVACVEAVPLAELPANEQAVANGTFSVCHHPAAGPIRQVEPPARFGGTPSTAGGPAALPGQHTDEILREVGYDDDAIRALRKSGVAL</sequence>
<dbReference type="EMBL" id="CAFBOS010000001">
    <property type="protein sequence ID" value="CAB4975720.1"/>
    <property type="molecule type" value="Genomic_DNA"/>
</dbReference>
<dbReference type="InterPro" id="IPR044855">
    <property type="entry name" value="CoA-Trfase_III_dom3_sf"/>
</dbReference>
<organism evidence="2">
    <name type="scientific">freshwater metagenome</name>
    <dbReference type="NCBI Taxonomy" id="449393"/>
    <lineage>
        <taxon>unclassified sequences</taxon>
        <taxon>metagenomes</taxon>
        <taxon>ecological metagenomes</taxon>
    </lineage>
</organism>
<reference evidence="2" key="1">
    <citation type="submission" date="2020-05" db="EMBL/GenBank/DDBJ databases">
        <authorList>
            <person name="Chiriac C."/>
            <person name="Salcher M."/>
            <person name="Ghai R."/>
            <person name="Kavagutti S V."/>
        </authorList>
    </citation>
    <scope>NUCLEOTIDE SEQUENCE</scope>
</reference>
<dbReference type="InterPro" id="IPR023606">
    <property type="entry name" value="CoA-Trfase_III_dom_1_sf"/>
</dbReference>
<dbReference type="PANTHER" id="PTHR48207">
    <property type="entry name" value="SUCCINATE--HYDROXYMETHYLGLUTARATE COA-TRANSFERASE"/>
    <property type="match status" value="1"/>
</dbReference>